<dbReference type="SMART" id="SM00642">
    <property type="entry name" value="Aamy"/>
    <property type="match status" value="1"/>
</dbReference>
<evidence type="ECO:0000256" key="2">
    <source>
        <dbReference type="ARBA" id="ARBA00026248"/>
    </source>
</evidence>
<protein>
    <recommendedName>
        <fullName evidence="3">Glycosyl hydrolase family 13 catalytic domain-containing protein</fullName>
    </recommendedName>
</protein>
<dbReference type="InterPro" id="IPR006047">
    <property type="entry name" value="GH13_cat_dom"/>
</dbReference>
<dbReference type="PANTHER" id="PTHR10357:SF232">
    <property type="entry name" value="GLYCOSYL HYDROLASE FAMILY 13 CATALYTIC DOMAIN-CONTAINING PROTEIN"/>
    <property type="match status" value="1"/>
</dbReference>
<dbReference type="InterPro" id="IPR045857">
    <property type="entry name" value="O16G_dom_2"/>
</dbReference>
<keyword evidence="5" id="KW-1185">Reference proteome</keyword>
<comment type="caution">
    <text evidence="4">The sequence shown here is derived from an EMBL/GenBank/DDBJ whole genome shotgun (WGS) entry which is preliminary data.</text>
</comment>
<dbReference type="CDD" id="cd11333">
    <property type="entry name" value="AmyAc_SI_OligoGlu_DGase"/>
    <property type="match status" value="1"/>
</dbReference>
<dbReference type="EMBL" id="JAVRRG010000027">
    <property type="protein sequence ID" value="KAK5095549.1"/>
    <property type="molecule type" value="Genomic_DNA"/>
</dbReference>
<name>A0ABR0KG43_9EURO</name>
<dbReference type="Proteomes" id="UP001345013">
    <property type="component" value="Unassembled WGS sequence"/>
</dbReference>
<dbReference type="SUPFAM" id="SSF51011">
    <property type="entry name" value="Glycosyl hydrolase domain"/>
    <property type="match status" value="1"/>
</dbReference>
<dbReference type="SUPFAM" id="SSF51445">
    <property type="entry name" value="(Trans)glycosidases"/>
    <property type="match status" value="1"/>
</dbReference>
<keyword evidence="2" id="KW-0462">Maltose metabolism</keyword>
<sequence>MMQAEIWGCLVVTLLCGVSILPKKYITTVTACYLLVKPSQEATYACLLPLHILVKWKALAHHILRPRASGPLEDLQQTSKTVLHEYLQYNAFGLNFVDMASSSAFHPHSKHTIKRSWWKESTVYQIYPASFKDSNGDGWGDIPGIISKLDYIKSLGVDMVWLSPILQSPQQDMGYDISDYMDVDELYGTMADHDALIKGLHDRGMKYVLDLVVNHSSDQHPWFQQSRSSKDNPYRDWYIWRPAKYDQDGNRVPPNNWESAFSGSVWEWDETTQEYYLHLFATGQPDLNWENPKVVEAVHKVIRFWLDRGVDGFRMDVINFISKEPGLPDGKITKPGFLQSGVEHFACGPRLHEYLQGIGKILLEYDAFSVGEMPGVHDTKEILKAVGQDRGELAMAFNFDIVDIDHAPEGKWIPRPFTLRKLKEIVQKWQTFMLDNGGWNAIYMENHDQSRTISRYCSDAPEYRTLSAKLVASHLALQSGTLFVYQGQEWAQKNVPRDWDLSHYKDIEVLNHWKTILRDHPDDKELQERTKKQYWLIGRDNARTPIQWNANDRYAGWTTSDPAKKPWMDIHPDYTTWNAEAAVADPNSAFHYWRKLLELRKKEKDTLIYGRFQMLDMDHEDICAYVRTADDGRRALVIGNWKEQVVHWTVPKEVAELLSDEHILPDFKNYKEETLFKTQGGKTTITLRPYETIVAIG</sequence>
<dbReference type="Pfam" id="PF00128">
    <property type="entry name" value="Alpha-amylase"/>
    <property type="match status" value="1"/>
</dbReference>
<dbReference type="InterPro" id="IPR017853">
    <property type="entry name" value="GH"/>
</dbReference>
<dbReference type="InterPro" id="IPR013780">
    <property type="entry name" value="Glyco_hydro_b"/>
</dbReference>
<feature type="domain" description="Glycosyl hydrolase family 13 catalytic" evidence="3">
    <location>
        <begin position="125"/>
        <end position="543"/>
    </location>
</feature>
<comment type="similarity">
    <text evidence="1">Belongs to the glycosyl hydrolase 13 family.</text>
</comment>
<evidence type="ECO:0000313" key="4">
    <source>
        <dbReference type="EMBL" id="KAK5095549.1"/>
    </source>
</evidence>
<dbReference type="PANTHER" id="PTHR10357">
    <property type="entry name" value="ALPHA-AMYLASE FAMILY MEMBER"/>
    <property type="match status" value="1"/>
</dbReference>
<reference evidence="4 5" key="1">
    <citation type="submission" date="2023-08" db="EMBL/GenBank/DDBJ databases">
        <title>Black Yeasts Isolated from many extreme environments.</title>
        <authorList>
            <person name="Coleine C."/>
            <person name="Stajich J.E."/>
            <person name="Selbmann L."/>
        </authorList>
    </citation>
    <scope>NUCLEOTIDE SEQUENCE [LARGE SCALE GENOMIC DNA]</scope>
    <source>
        <strain evidence="4 5">CCFEE 5885</strain>
    </source>
</reference>
<evidence type="ECO:0000313" key="5">
    <source>
        <dbReference type="Proteomes" id="UP001345013"/>
    </source>
</evidence>
<proteinExistence type="inferred from homology"/>
<organism evidence="4 5">
    <name type="scientific">Lithohypha guttulata</name>
    <dbReference type="NCBI Taxonomy" id="1690604"/>
    <lineage>
        <taxon>Eukaryota</taxon>
        <taxon>Fungi</taxon>
        <taxon>Dikarya</taxon>
        <taxon>Ascomycota</taxon>
        <taxon>Pezizomycotina</taxon>
        <taxon>Eurotiomycetes</taxon>
        <taxon>Chaetothyriomycetidae</taxon>
        <taxon>Chaetothyriales</taxon>
        <taxon>Trichomeriaceae</taxon>
        <taxon>Lithohypha</taxon>
    </lineage>
</organism>
<evidence type="ECO:0000256" key="1">
    <source>
        <dbReference type="ARBA" id="ARBA00008061"/>
    </source>
</evidence>
<dbReference type="Gene3D" id="2.60.40.1180">
    <property type="entry name" value="Golgi alpha-mannosidase II"/>
    <property type="match status" value="1"/>
</dbReference>
<dbReference type="Gene3D" id="3.20.20.80">
    <property type="entry name" value="Glycosidases"/>
    <property type="match status" value="1"/>
</dbReference>
<dbReference type="Gene3D" id="3.90.400.10">
    <property type="entry name" value="Oligo-1,6-glucosidase, Domain 2"/>
    <property type="match status" value="1"/>
</dbReference>
<gene>
    <name evidence="4" type="ORF">LTR24_003020</name>
</gene>
<accession>A0ABR0KG43</accession>
<evidence type="ECO:0000259" key="3">
    <source>
        <dbReference type="SMART" id="SM00642"/>
    </source>
</evidence>